<dbReference type="InterPro" id="IPR050983">
    <property type="entry name" value="GST_Omega/HSP26"/>
</dbReference>
<dbReference type="Proteomes" id="UP000824366">
    <property type="component" value="Chromosome"/>
</dbReference>
<accession>A0ABM7MK48</accession>
<dbReference type="EMBL" id="AP024238">
    <property type="protein sequence ID" value="BCO26620.1"/>
    <property type="molecule type" value="Genomic_DNA"/>
</dbReference>
<dbReference type="Gene3D" id="3.40.30.10">
    <property type="entry name" value="Glutaredoxin"/>
    <property type="match status" value="1"/>
</dbReference>
<keyword evidence="3" id="KW-1185">Reference proteome</keyword>
<dbReference type="Pfam" id="PF13410">
    <property type="entry name" value="GST_C_2"/>
    <property type="match status" value="1"/>
</dbReference>
<proteinExistence type="predicted"/>
<evidence type="ECO:0000313" key="3">
    <source>
        <dbReference type="Proteomes" id="UP000824366"/>
    </source>
</evidence>
<dbReference type="InterPro" id="IPR036249">
    <property type="entry name" value="Thioredoxin-like_sf"/>
</dbReference>
<gene>
    <name evidence="2" type="ORF">MIZ03_1503</name>
</gene>
<dbReference type="PROSITE" id="PS50404">
    <property type="entry name" value="GST_NTER"/>
    <property type="match status" value="1"/>
</dbReference>
<sequence length="222" mass="24815">MTVPLLFTYRRCPYAMRARMALLVSGTAFDGYEIVLRDKPAEMLALSPKGTVPVLKLPDGTVLEQSLDIVRWALAPDDPDGWWSRAQSADNLALLATNDGAFKHHLDRYKYPERFGGSDRLAQRELAMTLQLRPLEARLQAHPYLGGDLPCATDIAVFPFVRQFAAVDPDWFAQQALPVTQAWLARWLGSPLFEACMFKMPIQRVSPYPCFVAPGPMPSVGH</sequence>
<evidence type="ECO:0000313" key="2">
    <source>
        <dbReference type="EMBL" id="BCO26620.1"/>
    </source>
</evidence>
<dbReference type="SUPFAM" id="SSF52833">
    <property type="entry name" value="Thioredoxin-like"/>
    <property type="match status" value="1"/>
</dbReference>
<dbReference type="PANTHER" id="PTHR43968">
    <property type="match status" value="1"/>
</dbReference>
<feature type="domain" description="GST N-terminal" evidence="1">
    <location>
        <begin position="2"/>
        <end position="81"/>
    </location>
</feature>
<dbReference type="CDD" id="cd03196">
    <property type="entry name" value="GST_C_5"/>
    <property type="match status" value="1"/>
</dbReference>
<organism evidence="2 3">
    <name type="scientific">Rhodoferax lithotrophicus</name>
    <dbReference type="NCBI Taxonomy" id="2798804"/>
    <lineage>
        <taxon>Bacteria</taxon>
        <taxon>Pseudomonadati</taxon>
        <taxon>Pseudomonadota</taxon>
        <taxon>Betaproteobacteria</taxon>
        <taxon>Burkholderiales</taxon>
        <taxon>Comamonadaceae</taxon>
        <taxon>Rhodoferax</taxon>
    </lineage>
</organism>
<dbReference type="Gene3D" id="1.20.1050.10">
    <property type="match status" value="1"/>
</dbReference>
<dbReference type="Pfam" id="PF13417">
    <property type="entry name" value="GST_N_3"/>
    <property type="match status" value="1"/>
</dbReference>
<evidence type="ECO:0000259" key="1">
    <source>
        <dbReference type="PROSITE" id="PS50404"/>
    </source>
</evidence>
<dbReference type="RefSeq" id="WP_223910370.1">
    <property type="nucleotide sequence ID" value="NZ_AP024238.1"/>
</dbReference>
<name>A0ABM7MK48_9BURK</name>
<protein>
    <recommendedName>
        <fullName evidence="1">GST N-terminal domain-containing protein</fullName>
    </recommendedName>
</protein>
<dbReference type="InterPro" id="IPR036282">
    <property type="entry name" value="Glutathione-S-Trfase_C_sf"/>
</dbReference>
<dbReference type="PANTHER" id="PTHR43968:SF6">
    <property type="entry name" value="GLUTATHIONE S-TRANSFERASE OMEGA"/>
    <property type="match status" value="1"/>
</dbReference>
<dbReference type="SUPFAM" id="SSF47616">
    <property type="entry name" value="GST C-terminal domain-like"/>
    <property type="match status" value="1"/>
</dbReference>
<dbReference type="InterPro" id="IPR004045">
    <property type="entry name" value="Glutathione_S-Trfase_N"/>
</dbReference>
<reference evidence="2 3" key="1">
    <citation type="journal article" date="2021" name="Microbiol. Spectr.">
        <title>A Single Bacterium Capable of Oxidation and Reduction of Iron at Circumneutral pH.</title>
        <authorList>
            <person name="Kato S."/>
            <person name="Ohkuma M."/>
        </authorList>
    </citation>
    <scope>NUCLEOTIDE SEQUENCE [LARGE SCALE GENOMIC DNA]</scope>
    <source>
        <strain evidence="2 3">MIZ03</strain>
    </source>
</reference>